<evidence type="ECO:0000313" key="2">
    <source>
        <dbReference type="EMBL" id="MDP9796667.1"/>
    </source>
</evidence>
<evidence type="ECO:0000256" key="1">
    <source>
        <dbReference type="SAM" id="MobiDB-lite"/>
    </source>
</evidence>
<dbReference type="Proteomes" id="UP001240984">
    <property type="component" value="Unassembled WGS sequence"/>
</dbReference>
<evidence type="ECO:0000313" key="3">
    <source>
        <dbReference type="Proteomes" id="UP001240984"/>
    </source>
</evidence>
<accession>A0ABT9MZ06</accession>
<protein>
    <recommendedName>
        <fullName evidence="4">B12-binding domain-containing protein</fullName>
    </recommendedName>
</protein>
<organism evidence="2 3">
    <name type="scientific">Catenuloplanes nepalensis</name>
    <dbReference type="NCBI Taxonomy" id="587533"/>
    <lineage>
        <taxon>Bacteria</taxon>
        <taxon>Bacillati</taxon>
        <taxon>Actinomycetota</taxon>
        <taxon>Actinomycetes</taxon>
        <taxon>Micromonosporales</taxon>
        <taxon>Micromonosporaceae</taxon>
        <taxon>Catenuloplanes</taxon>
    </lineage>
</organism>
<keyword evidence="3" id="KW-1185">Reference proteome</keyword>
<proteinExistence type="predicted"/>
<name>A0ABT9MZ06_9ACTN</name>
<reference evidence="2 3" key="1">
    <citation type="submission" date="2023-07" db="EMBL/GenBank/DDBJ databases">
        <title>Sequencing the genomes of 1000 actinobacteria strains.</title>
        <authorList>
            <person name="Klenk H.-P."/>
        </authorList>
    </citation>
    <scope>NUCLEOTIDE SEQUENCE [LARGE SCALE GENOMIC DNA]</scope>
    <source>
        <strain evidence="2 3">DSM 44710</strain>
    </source>
</reference>
<gene>
    <name evidence="2" type="ORF">J2S43_005179</name>
</gene>
<sequence length="257" mass="25493">MTSAPHLRRTGSLPGSTGCTPETPDSLPGAAGSHIAPPDPAGSHIAPPGSAGSHIAPPDPAGSRIALRRLLAAAGRVDDRAVARLTGDALETDGTLRTWQRLCVPALAAIGGPPTAIGGPPTATGGPATAPAFALLTGIRAALDGRVTRLARRDLAPTVMLAAPPGQPGDLPLTALAAVLLEHGVESWRLGAEVPWPALSDAVTRAAPARLIVWSAGEPAAELSSLAARHPAVTIIPAGPAGTLPGIIAACLTSAAH</sequence>
<dbReference type="EMBL" id="JAUSRA010000001">
    <property type="protein sequence ID" value="MDP9796667.1"/>
    <property type="molecule type" value="Genomic_DNA"/>
</dbReference>
<dbReference type="Gene3D" id="3.40.50.280">
    <property type="entry name" value="Cobalamin-binding domain"/>
    <property type="match status" value="1"/>
</dbReference>
<evidence type="ECO:0008006" key="4">
    <source>
        <dbReference type="Google" id="ProtNLM"/>
    </source>
</evidence>
<dbReference type="RefSeq" id="WP_306833417.1">
    <property type="nucleotide sequence ID" value="NZ_JAUSRA010000001.1"/>
</dbReference>
<comment type="caution">
    <text evidence="2">The sequence shown here is derived from an EMBL/GenBank/DDBJ whole genome shotgun (WGS) entry which is preliminary data.</text>
</comment>
<feature type="region of interest" description="Disordered" evidence="1">
    <location>
        <begin position="1"/>
        <end position="61"/>
    </location>
</feature>